<organism evidence="2 3">
    <name type="scientific">Nocardia pulmonis</name>
    <dbReference type="NCBI Taxonomy" id="2951408"/>
    <lineage>
        <taxon>Bacteria</taxon>
        <taxon>Bacillati</taxon>
        <taxon>Actinomycetota</taxon>
        <taxon>Actinomycetes</taxon>
        <taxon>Mycobacteriales</taxon>
        <taxon>Nocardiaceae</taxon>
        <taxon>Nocardia</taxon>
    </lineage>
</organism>
<reference evidence="2" key="1">
    <citation type="submission" date="2022-06" db="EMBL/GenBank/DDBJ databases">
        <title>Novel species in genus nocardia.</title>
        <authorList>
            <person name="Li F."/>
        </authorList>
    </citation>
    <scope>NUCLEOTIDE SEQUENCE</scope>
    <source>
        <strain evidence="2">CDC141</strain>
    </source>
</reference>
<feature type="domain" description="ER-bound oxygenase mpaB/mpaB'/Rubber oxygenase catalytic" evidence="1">
    <location>
        <begin position="33"/>
        <end position="272"/>
    </location>
</feature>
<dbReference type="Proteomes" id="UP001139157">
    <property type="component" value="Unassembled WGS sequence"/>
</dbReference>
<protein>
    <submittedName>
        <fullName evidence="2">DUF2236 domain-containing protein</fullName>
    </submittedName>
</protein>
<proteinExistence type="predicted"/>
<comment type="caution">
    <text evidence="2">The sequence shown here is derived from an EMBL/GenBank/DDBJ whole genome shotgun (WGS) entry which is preliminary data.</text>
</comment>
<dbReference type="EMBL" id="JAMRXG010000004">
    <property type="protein sequence ID" value="MCM6774005.1"/>
    <property type="molecule type" value="Genomic_DNA"/>
</dbReference>
<gene>
    <name evidence="2" type="ORF">NDR86_11025</name>
</gene>
<sequence>MNTHAEFSGSTTALLVDGVPIELISPESLTAEMTGHWTYLLLEGAAFVMQGMHPIIADVVDRYSVARTDPLGRGIRSVDSVLRWVYGGLEAIEEGRRLRSLHQPLQMRNTEGRRISALDPGAYQWVVATAYITTLNAGPLLIGREFTTAEQEELLRDNVRLARILQVPMRGYPTTREEFDAYFTTMIETTLRAHPDVVDGLAQLRRGLPHPEALSRIPAPMRPMVVVAARPLLRVVYLAMVAAMDERIRAMLGVELSPRENTRVRAIFTAVRMAYRILPDRLTYFPIAYHARKHHQCIRAMKRRELNSAAYRVRPKQPTG</sequence>
<name>A0A9X2E5F8_9NOCA</name>
<dbReference type="GO" id="GO:0016491">
    <property type="term" value="F:oxidoreductase activity"/>
    <property type="evidence" value="ECO:0007669"/>
    <property type="project" value="InterPro"/>
</dbReference>
<dbReference type="AlphaFoldDB" id="A0A9X2E5F8"/>
<evidence type="ECO:0000313" key="2">
    <source>
        <dbReference type="EMBL" id="MCM6774005.1"/>
    </source>
</evidence>
<dbReference type="InterPro" id="IPR018713">
    <property type="entry name" value="MPAB/Lcp_cat_dom"/>
</dbReference>
<evidence type="ECO:0000313" key="3">
    <source>
        <dbReference type="Proteomes" id="UP001139157"/>
    </source>
</evidence>
<dbReference type="RefSeq" id="WP_251911197.1">
    <property type="nucleotide sequence ID" value="NZ_JAMRXG010000004.1"/>
</dbReference>
<accession>A0A9X2E5F8</accession>
<keyword evidence="3" id="KW-1185">Reference proteome</keyword>
<dbReference type="PANTHER" id="PTHR36151">
    <property type="entry name" value="BLR2777 PROTEIN"/>
    <property type="match status" value="1"/>
</dbReference>
<dbReference type="PANTHER" id="PTHR36151:SF3">
    <property type="entry name" value="ER-BOUND OXYGENASE MPAB_MPAB'_RUBBER OXYGENASE CATALYTIC DOMAIN-CONTAINING PROTEIN"/>
    <property type="match status" value="1"/>
</dbReference>
<dbReference type="Pfam" id="PF09995">
    <property type="entry name" value="MPAB_Lcp_cat"/>
    <property type="match status" value="1"/>
</dbReference>
<evidence type="ECO:0000259" key="1">
    <source>
        <dbReference type="Pfam" id="PF09995"/>
    </source>
</evidence>